<sequence length="241" mass="27300">MPRTQSPTVLSQQTKVHLDKAEVVVLRDHLEDWSNGCKTNLGGKKNPKPLIKYGRRWTARQVLIQTHKDLIREETGEMAGSEEMISKWPKAGEEREQVQATAEKWNNQAAPPEVQAEVAESKGAEMIEHFATKMFKQAGMRVCVLSAWNNSKGKLMLGGHDFNEQFGNGESFIKTRDWDGIFMPEWGEYAGEQFDAEDGEEPLMVKSKKRQPRKLVELEEDAEGWPMLPDTMDGIVPSNNT</sequence>
<name>A0AAD4EMJ8_9AGAM</name>
<accession>A0AAD4EMJ8</accession>
<organism evidence="2 3">
    <name type="scientific">Suillus fuscotomentosus</name>
    <dbReference type="NCBI Taxonomy" id="1912939"/>
    <lineage>
        <taxon>Eukaryota</taxon>
        <taxon>Fungi</taxon>
        <taxon>Dikarya</taxon>
        <taxon>Basidiomycota</taxon>
        <taxon>Agaricomycotina</taxon>
        <taxon>Agaricomycetes</taxon>
        <taxon>Agaricomycetidae</taxon>
        <taxon>Boletales</taxon>
        <taxon>Suillineae</taxon>
        <taxon>Suillaceae</taxon>
        <taxon>Suillus</taxon>
    </lineage>
</organism>
<feature type="region of interest" description="Disordered" evidence="1">
    <location>
        <begin position="220"/>
        <end position="241"/>
    </location>
</feature>
<dbReference type="EMBL" id="JABBWK010000001">
    <property type="protein sequence ID" value="KAG1908949.1"/>
    <property type="molecule type" value="Genomic_DNA"/>
</dbReference>
<evidence type="ECO:0000313" key="3">
    <source>
        <dbReference type="Proteomes" id="UP001195769"/>
    </source>
</evidence>
<dbReference type="AlphaFoldDB" id="A0AAD4EMJ8"/>
<dbReference type="GeneID" id="64660244"/>
<comment type="caution">
    <text evidence="2">The sequence shown here is derived from an EMBL/GenBank/DDBJ whole genome shotgun (WGS) entry which is preliminary data.</text>
</comment>
<reference evidence="2" key="1">
    <citation type="journal article" date="2020" name="New Phytol.">
        <title>Comparative genomics reveals dynamic genome evolution in host specialist ectomycorrhizal fungi.</title>
        <authorList>
            <person name="Lofgren L.A."/>
            <person name="Nguyen N.H."/>
            <person name="Vilgalys R."/>
            <person name="Ruytinx J."/>
            <person name="Liao H.L."/>
            <person name="Branco S."/>
            <person name="Kuo A."/>
            <person name="LaButti K."/>
            <person name="Lipzen A."/>
            <person name="Andreopoulos W."/>
            <person name="Pangilinan J."/>
            <person name="Riley R."/>
            <person name="Hundley H."/>
            <person name="Na H."/>
            <person name="Barry K."/>
            <person name="Grigoriev I.V."/>
            <person name="Stajich J.E."/>
            <person name="Kennedy P.G."/>
        </authorList>
    </citation>
    <scope>NUCLEOTIDE SEQUENCE</scope>
    <source>
        <strain evidence="2">FC203</strain>
    </source>
</reference>
<evidence type="ECO:0000313" key="2">
    <source>
        <dbReference type="EMBL" id="KAG1908949.1"/>
    </source>
</evidence>
<proteinExistence type="predicted"/>
<keyword evidence="3" id="KW-1185">Reference proteome</keyword>
<dbReference type="RefSeq" id="XP_041234524.1">
    <property type="nucleotide sequence ID" value="XM_041365946.1"/>
</dbReference>
<protein>
    <submittedName>
        <fullName evidence="2">Uncharacterized protein</fullName>
    </submittedName>
</protein>
<gene>
    <name evidence="2" type="ORF">F5891DRAFT_1180523</name>
</gene>
<evidence type="ECO:0000256" key="1">
    <source>
        <dbReference type="SAM" id="MobiDB-lite"/>
    </source>
</evidence>
<dbReference type="Proteomes" id="UP001195769">
    <property type="component" value="Unassembled WGS sequence"/>
</dbReference>